<sequence>MLKKVYSKIGALCRLKRLVPPNTMLLLYKSFVLSHFEYCNSLLLGIGKTLNKKLEDANYYGLRTIMNMGKSTDYESILRMADMNTLEHRQIEQSLMIFFKCFKEDCPGYVANLFKPRVTPYNLRSNGLNVVQTSYNSRFLHGSYAYTISHIWNQLPSAVKNAPNASSFRRL</sequence>
<name>A0ABN8LR82_9CNID</name>
<proteinExistence type="predicted"/>
<feature type="non-terminal residue" evidence="1">
    <location>
        <position position="171"/>
    </location>
</feature>
<keyword evidence="2" id="KW-1185">Reference proteome</keyword>
<dbReference type="Proteomes" id="UP001159427">
    <property type="component" value="Unassembled WGS sequence"/>
</dbReference>
<gene>
    <name evidence="1" type="ORF">PEVE_00003942</name>
</gene>
<reference evidence="1 2" key="1">
    <citation type="submission" date="2022-05" db="EMBL/GenBank/DDBJ databases">
        <authorList>
            <consortium name="Genoscope - CEA"/>
            <person name="William W."/>
        </authorList>
    </citation>
    <scope>NUCLEOTIDE SEQUENCE [LARGE SCALE GENOMIC DNA]</scope>
</reference>
<evidence type="ECO:0000313" key="2">
    <source>
        <dbReference type="Proteomes" id="UP001159427"/>
    </source>
</evidence>
<accession>A0ABN8LR82</accession>
<evidence type="ECO:0000313" key="1">
    <source>
        <dbReference type="EMBL" id="CAH3019741.1"/>
    </source>
</evidence>
<comment type="caution">
    <text evidence="1">The sequence shown here is derived from an EMBL/GenBank/DDBJ whole genome shotgun (WGS) entry which is preliminary data.</text>
</comment>
<protein>
    <submittedName>
        <fullName evidence="1">Uncharacterized protein</fullName>
    </submittedName>
</protein>
<organism evidence="1 2">
    <name type="scientific">Porites evermanni</name>
    <dbReference type="NCBI Taxonomy" id="104178"/>
    <lineage>
        <taxon>Eukaryota</taxon>
        <taxon>Metazoa</taxon>
        <taxon>Cnidaria</taxon>
        <taxon>Anthozoa</taxon>
        <taxon>Hexacorallia</taxon>
        <taxon>Scleractinia</taxon>
        <taxon>Fungiina</taxon>
        <taxon>Poritidae</taxon>
        <taxon>Porites</taxon>
    </lineage>
</organism>
<dbReference type="EMBL" id="CALNXI010000124">
    <property type="protein sequence ID" value="CAH3019741.1"/>
    <property type="molecule type" value="Genomic_DNA"/>
</dbReference>